<sequence>MRSPLIIIAAMSDTRVLGAGDGMPWDVPEEYETFLDAIRGQTLLMGRRSWEIFGPDLPAAHVVVLSRTAGSVEGAEVQRDLPSALTAACGYTKPVFCGGGAGVYAQCLPLADELRLSTIKGAFAGDAYFPEFDRTGWRLVEQRDEPRYVFRRWLRAGAGETPG</sequence>
<organism evidence="10 11">
    <name type="scientific">Pirellulimonas nuda</name>
    <dbReference type="NCBI Taxonomy" id="2528009"/>
    <lineage>
        <taxon>Bacteria</taxon>
        <taxon>Pseudomonadati</taxon>
        <taxon>Planctomycetota</taxon>
        <taxon>Planctomycetia</taxon>
        <taxon>Pirellulales</taxon>
        <taxon>Lacipirellulaceae</taxon>
        <taxon>Pirellulimonas</taxon>
    </lineage>
</organism>
<dbReference type="GO" id="GO:0046654">
    <property type="term" value="P:tetrahydrofolate biosynthetic process"/>
    <property type="evidence" value="ECO:0007669"/>
    <property type="project" value="UniProtKB-UniPathway"/>
</dbReference>
<dbReference type="KEGG" id="pnd:Pla175_36950"/>
<dbReference type="GO" id="GO:0046452">
    <property type="term" value="P:dihydrofolate metabolic process"/>
    <property type="evidence" value="ECO:0007669"/>
    <property type="project" value="TreeGrafter"/>
</dbReference>
<evidence type="ECO:0000313" key="10">
    <source>
        <dbReference type="EMBL" id="QDU90292.1"/>
    </source>
</evidence>
<proteinExistence type="inferred from homology"/>
<dbReference type="PROSITE" id="PS00075">
    <property type="entry name" value="DHFR_1"/>
    <property type="match status" value="1"/>
</dbReference>
<feature type="domain" description="DHFR" evidence="9">
    <location>
        <begin position="4"/>
        <end position="163"/>
    </location>
</feature>
<dbReference type="RefSeq" id="WP_197526964.1">
    <property type="nucleotide sequence ID" value="NZ_CP036291.1"/>
</dbReference>
<evidence type="ECO:0000256" key="1">
    <source>
        <dbReference type="ARBA" id="ARBA00004903"/>
    </source>
</evidence>
<dbReference type="GO" id="GO:0046655">
    <property type="term" value="P:folic acid metabolic process"/>
    <property type="evidence" value="ECO:0007669"/>
    <property type="project" value="TreeGrafter"/>
</dbReference>
<reference evidence="10 11" key="1">
    <citation type="submission" date="2019-02" db="EMBL/GenBank/DDBJ databases">
        <title>Deep-cultivation of Planctomycetes and their phenomic and genomic characterization uncovers novel biology.</title>
        <authorList>
            <person name="Wiegand S."/>
            <person name="Jogler M."/>
            <person name="Boedeker C."/>
            <person name="Pinto D."/>
            <person name="Vollmers J."/>
            <person name="Rivas-Marin E."/>
            <person name="Kohn T."/>
            <person name="Peeters S.H."/>
            <person name="Heuer A."/>
            <person name="Rast P."/>
            <person name="Oberbeckmann S."/>
            <person name="Bunk B."/>
            <person name="Jeske O."/>
            <person name="Meyerdierks A."/>
            <person name="Storesund J.E."/>
            <person name="Kallscheuer N."/>
            <person name="Luecker S."/>
            <person name="Lage O.M."/>
            <person name="Pohl T."/>
            <person name="Merkel B.J."/>
            <person name="Hornburger P."/>
            <person name="Mueller R.-W."/>
            <person name="Bruemmer F."/>
            <person name="Labrenz M."/>
            <person name="Spormann A.M."/>
            <person name="Op den Camp H."/>
            <person name="Overmann J."/>
            <person name="Amann R."/>
            <person name="Jetten M.S.M."/>
            <person name="Mascher T."/>
            <person name="Medema M.H."/>
            <person name="Devos D.P."/>
            <person name="Kaster A.-K."/>
            <person name="Ovreas L."/>
            <person name="Rohde M."/>
            <person name="Galperin M.Y."/>
            <person name="Jogler C."/>
        </authorList>
    </citation>
    <scope>NUCLEOTIDE SEQUENCE [LARGE SCALE GENOMIC DNA]</scope>
    <source>
        <strain evidence="10 11">Pla175</strain>
    </source>
</reference>
<accession>A0A518DFT3</accession>
<dbReference type="GO" id="GO:0006730">
    <property type="term" value="P:one-carbon metabolic process"/>
    <property type="evidence" value="ECO:0007669"/>
    <property type="project" value="UniProtKB-KW"/>
</dbReference>
<dbReference type="InterPro" id="IPR012259">
    <property type="entry name" value="DHFR"/>
</dbReference>
<dbReference type="UniPathway" id="UPA00077">
    <property type="reaction ID" value="UER00158"/>
</dbReference>
<evidence type="ECO:0000259" key="9">
    <source>
        <dbReference type="PROSITE" id="PS51330"/>
    </source>
</evidence>
<dbReference type="PRINTS" id="PR00070">
    <property type="entry name" value="DHFR"/>
</dbReference>
<keyword evidence="11" id="KW-1185">Reference proteome</keyword>
<dbReference type="InterPro" id="IPR024072">
    <property type="entry name" value="DHFR-like_dom_sf"/>
</dbReference>
<dbReference type="GO" id="GO:0005829">
    <property type="term" value="C:cytosol"/>
    <property type="evidence" value="ECO:0007669"/>
    <property type="project" value="TreeGrafter"/>
</dbReference>
<keyword evidence="5" id="KW-0521">NADP</keyword>
<protein>
    <recommendedName>
        <fullName evidence="3">dihydrofolate reductase</fullName>
        <ecNumber evidence="3">1.5.1.3</ecNumber>
    </recommendedName>
</protein>
<dbReference type="PROSITE" id="PS51330">
    <property type="entry name" value="DHFR_2"/>
    <property type="match status" value="1"/>
</dbReference>
<dbReference type="GO" id="GO:0004146">
    <property type="term" value="F:dihydrofolate reductase activity"/>
    <property type="evidence" value="ECO:0007669"/>
    <property type="project" value="UniProtKB-EC"/>
</dbReference>
<dbReference type="Gene3D" id="3.40.430.10">
    <property type="entry name" value="Dihydrofolate Reductase, subunit A"/>
    <property type="match status" value="1"/>
</dbReference>
<comment type="function">
    <text evidence="7">Key enzyme in folate metabolism. Catalyzes an essential reaction for de novo glycine and purine synthesis, and for DNA precursor synthesis.</text>
</comment>
<evidence type="ECO:0000256" key="3">
    <source>
        <dbReference type="ARBA" id="ARBA00012856"/>
    </source>
</evidence>
<name>A0A518DFT3_9BACT</name>
<evidence type="ECO:0000256" key="4">
    <source>
        <dbReference type="ARBA" id="ARBA00022563"/>
    </source>
</evidence>
<dbReference type="GO" id="GO:0050661">
    <property type="term" value="F:NADP binding"/>
    <property type="evidence" value="ECO:0007669"/>
    <property type="project" value="InterPro"/>
</dbReference>
<dbReference type="SUPFAM" id="SSF53597">
    <property type="entry name" value="Dihydrofolate reductase-like"/>
    <property type="match status" value="1"/>
</dbReference>
<evidence type="ECO:0000256" key="6">
    <source>
        <dbReference type="ARBA" id="ARBA00023002"/>
    </source>
</evidence>
<dbReference type="PANTHER" id="PTHR48069:SF3">
    <property type="entry name" value="DIHYDROFOLATE REDUCTASE"/>
    <property type="match status" value="1"/>
</dbReference>
<dbReference type="Pfam" id="PF00186">
    <property type="entry name" value="DHFR_1"/>
    <property type="match status" value="1"/>
</dbReference>
<evidence type="ECO:0000256" key="7">
    <source>
        <dbReference type="ARBA" id="ARBA00025067"/>
    </source>
</evidence>
<dbReference type="InterPro" id="IPR017925">
    <property type="entry name" value="DHFR_CS"/>
</dbReference>
<dbReference type="AlphaFoldDB" id="A0A518DFT3"/>
<evidence type="ECO:0000256" key="8">
    <source>
        <dbReference type="RuleBase" id="RU004474"/>
    </source>
</evidence>
<dbReference type="PANTHER" id="PTHR48069">
    <property type="entry name" value="DIHYDROFOLATE REDUCTASE"/>
    <property type="match status" value="1"/>
</dbReference>
<dbReference type="EC" id="1.5.1.3" evidence="3"/>
<evidence type="ECO:0000256" key="2">
    <source>
        <dbReference type="ARBA" id="ARBA00009539"/>
    </source>
</evidence>
<comment type="similarity">
    <text evidence="2 8">Belongs to the dihydrofolate reductase family.</text>
</comment>
<dbReference type="Proteomes" id="UP000317429">
    <property type="component" value="Chromosome"/>
</dbReference>
<dbReference type="CDD" id="cd00209">
    <property type="entry name" value="DHFR"/>
    <property type="match status" value="1"/>
</dbReference>
<keyword evidence="6 10" id="KW-0560">Oxidoreductase</keyword>
<dbReference type="EMBL" id="CP036291">
    <property type="protein sequence ID" value="QDU90292.1"/>
    <property type="molecule type" value="Genomic_DNA"/>
</dbReference>
<dbReference type="InterPro" id="IPR001796">
    <property type="entry name" value="DHFR_dom"/>
</dbReference>
<gene>
    <name evidence="10" type="primary">folA</name>
    <name evidence="10" type="ORF">Pla175_36950</name>
</gene>
<evidence type="ECO:0000313" key="11">
    <source>
        <dbReference type="Proteomes" id="UP000317429"/>
    </source>
</evidence>
<keyword evidence="4" id="KW-0554">One-carbon metabolism</keyword>
<evidence type="ECO:0000256" key="5">
    <source>
        <dbReference type="ARBA" id="ARBA00022857"/>
    </source>
</evidence>
<comment type="pathway">
    <text evidence="1">Cofactor biosynthesis; tetrahydrofolate biosynthesis; 5,6,7,8-tetrahydrofolate from 7,8-dihydrofolate: step 1/1.</text>
</comment>